<dbReference type="Proteomes" id="UP000037122">
    <property type="component" value="Unassembled WGS sequence"/>
</dbReference>
<dbReference type="VEuPathDB" id="FungiDB:CJI96_0000948"/>
<dbReference type="EMBL" id="LGST01000018">
    <property type="protein sequence ID" value="KNE00542.1"/>
    <property type="molecule type" value="Genomic_DNA"/>
</dbReference>
<name>A0A0L0P2G8_CANAR</name>
<proteinExistence type="predicted"/>
<protein>
    <submittedName>
        <fullName evidence="2">Uncharacterized protein</fullName>
    </submittedName>
</protein>
<sequence length="160" mass="18538">MIRYFVALFLFAFLTSATIDPKYFALHVIDPGNDDIFVVRNYSRYPILVSHLDYEDLDGPVLGPQVFYFDDDKKLRSSKNDDFVSVQTWNSWGENEQTLLFNDTVSFDGFHKQDGYLAHNGNTTFFSCNAYPTDKYVEFLTIDDSCFLAHPVQLRLVYPV</sequence>
<reference evidence="3" key="1">
    <citation type="journal article" date="2015" name="BMC Genomics">
        <title>Draft genome of a commonly misdiagnosed multidrug resistant pathogen Candida auris.</title>
        <authorList>
            <person name="Chatterjee S."/>
            <person name="Alampalli S.V."/>
            <person name="Nageshan R.K."/>
            <person name="Chettiar S.T."/>
            <person name="Joshi S."/>
            <person name="Tatu U.S."/>
        </authorList>
    </citation>
    <scope>NUCLEOTIDE SEQUENCE [LARGE SCALE GENOMIC DNA]</scope>
    <source>
        <strain evidence="3">6684</strain>
    </source>
</reference>
<evidence type="ECO:0000313" key="3">
    <source>
        <dbReference type="Proteomes" id="UP000037122"/>
    </source>
</evidence>
<keyword evidence="1" id="KW-0732">Signal</keyword>
<dbReference type="AlphaFoldDB" id="A0A0L0P2G8"/>
<comment type="caution">
    <text evidence="2">The sequence shown here is derived from an EMBL/GenBank/DDBJ whole genome shotgun (WGS) entry which is preliminary data.</text>
</comment>
<dbReference type="VEuPathDB" id="FungiDB:CJJ07_001661"/>
<dbReference type="VEuPathDB" id="FungiDB:QG37_02575"/>
<feature type="chain" id="PRO_5005545465" evidence="1">
    <location>
        <begin position="18"/>
        <end position="160"/>
    </location>
</feature>
<dbReference type="VEuPathDB" id="FungiDB:CJJ09_002194"/>
<gene>
    <name evidence="2" type="ORF">QG37_02575</name>
</gene>
<accession>A0A0L0P2G8</accession>
<dbReference type="VEuPathDB" id="FungiDB:CJI97_000223"/>
<evidence type="ECO:0000313" key="2">
    <source>
        <dbReference type="EMBL" id="KNE00542.1"/>
    </source>
</evidence>
<dbReference type="VEuPathDB" id="FungiDB:B9J08_000221"/>
<organism evidence="2 3">
    <name type="scientific">Candidozyma auris</name>
    <name type="common">Yeast</name>
    <name type="synonym">Candida auris</name>
    <dbReference type="NCBI Taxonomy" id="498019"/>
    <lineage>
        <taxon>Eukaryota</taxon>
        <taxon>Fungi</taxon>
        <taxon>Dikarya</taxon>
        <taxon>Ascomycota</taxon>
        <taxon>Saccharomycotina</taxon>
        <taxon>Pichiomycetes</taxon>
        <taxon>Metschnikowiaceae</taxon>
        <taxon>Candidozyma</taxon>
    </lineage>
</organism>
<evidence type="ECO:0000256" key="1">
    <source>
        <dbReference type="SAM" id="SignalP"/>
    </source>
</evidence>
<feature type="signal peptide" evidence="1">
    <location>
        <begin position="1"/>
        <end position="17"/>
    </location>
</feature>